<reference evidence="2 3" key="1">
    <citation type="submission" date="2019-05" db="EMBL/GenBank/DDBJ databases">
        <title>Emergence of the Ug99 lineage of the wheat stem rust pathogen through somatic hybridization.</title>
        <authorList>
            <person name="Li F."/>
            <person name="Upadhyaya N.M."/>
            <person name="Sperschneider J."/>
            <person name="Matny O."/>
            <person name="Nguyen-Phuc H."/>
            <person name="Mago R."/>
            <person name="Raley C."/>
            <person name="Miller M.E."/>
            <person name="Silverstein K.A.T."/>
            <person name="Henningsen E."/>
            <person name="Hirsch C.D."/>
            <person name="Visser B."/>
            <person name="Pretorius Z.A."/>
            <person name="Steffenson B.J."/>
            <person name="Schwessinger B."/>
            <person name="Dodds P.N."/>
            <person name="Figueroa M."/>
        </authorList>
    </citation>
    <scope>NUCLEOTIDE SEQUENCE [LARGE SCALE GENOMIC DNA]</scope>
    <source>
        <strain evidence="2 3">Ug99</strain>
    </source>
</reference>
<dbReference type="EMBL" id="VDEP01000175">
    <property type="protein sequence ID" value="KAA1125787.1"/>
    <property type="molecule type" value="Genomic_DNA"/>
</dbReference>
<organism evidence="2 3">
    <name type="scientific">Puccinia graminis f. sp. tritici</name>
    <dbReference type="NCBI Taxonomy" id="56615"/>
    <lineage>
        <taxon>Eukaryota</taxon>
        <taxon>Fungi</taxon>
        <taxon>Dikarya</taxon>
        <taxon>Basidiomycota</taxon>
        <taxon>Pucciniomycotina</taxon>
        <taxon>Pucciniomycetes</taxon>
        <taxon>Pucciniales</taxon>
        <taxon>Pucciniaceae</taxon>
        <taxon>Puccinia</taxon>
    </lineage>
</organism>
<name>A0A5B0RJC9_PUCGR</name>
<evidence type="ECO:0000313" key="3">
    <source>
        <dbReference type="Proteomes" id="UP000325313"/>
    </source>
</evidence>
<evidence type="ECO:0000313" key="2">
    <source>
        <dbReference type="EMBL" id="KAA1125787.1"/>
    </source>
</evidence>
<sequence>MVKQLDRLGSVPSSDLEADRHPARNLASRSPRFANSARPHSESDQQPPWRPLRPAWGCTKADRLQVRHLPSRPSHLANSKGAAIPKPSEHGEGAGPTRLHSVSGFGSRPASCTEFGQPASTIRQQCTGCLILNQTDNPAGHRAGLCGDARRSKTKSLLPPRRLVHISCKPEPAPNQHHQVITSGQQMQYLLVVGVRSPVNRYFFGSLREILAEETEQVLNQLAVVHLHRI</sequence>
<proteinExistence type="predicted"/>
<dbReference type="Proteomes" id="UP000325313">
    <property type="component" value="Unassembled WGS sequence"/>
</dbReference>
<gene>
    <name evidence="2" type="ORF">PGTUg99_019918</name>
</gene>
<protein>
    <submittedName>
        <fullName evidence="2">Uncharacterized protein</fullName>
    </submittedName>
</protein>
<accession>A0A5B0RJC9</accession>
<evidence type="ECO:0000256" key="1">
    <source>
        <dbReference type="SAM" id="MobiDB-lite"/>
    </source>
</evidence>
<dbReference type="AlphaFoldDB" id="A0A5B0RJC9"/>
<comment type="caution">
    <text evidence="2">The sequence shown here is derived from an EMBL/GenBank/DDBJ whole genome shotgun (WGS) entry which is preliminary data.</text>
</comment>
<feature type="region of interest" description="Disordered" evidence="1">
    <location>
        <begin position="1"/>
        <end position="55"/>
    </location>
</feature>
<feature type="region of interest" description="Disordered" evidence="1">
    <location>
        <begin position="68"/>
        <end position="116"/>
    </location>
</feature>